<evidence type="ECO:0000256" key="1">
    <source>
        <dbReference type="ARBA" id="ARBA00022801"/>
    </source>
</evidence>
<dbReference type="SUPFAM" id="SSF53474">
    <property type="entry name" value="alpha/beta-Hydrolases"/>
    <property type="match status" value="1"/>
</dbReference>
<dbReference type="EMBL" id="BAAAPE010000016">
    <property type="protein sequence ID" value="GAA2097455.1"/>
    <property type="molecule type" value="Genomic_DNA"/>
</dbReference>
<accession>A0ABP5IFD2</accession>
<dbReference type="Gene3D" id="3.40.50.1820">
    <property type="entry name" value="alpha/beta hydrolase"/>
    <property type="match status" value="1"/>
</dbReference>
<protein>
    <submittedName>
        <fullName evidence="5">Alpha/beta hydrolase</fullName>
    </submittedName>
</protein>
<comment type="caution">
    <text evidence="5">The sequence shown here is derived from an EMBL/GenBank/DDBJ whole genome shotgun (WGS) entry which is preliminary data.</text>
</comment>
<keyword evidence="2" id="KW-0442">Lipid degradation</keyword>
<proteinExistence type="predicted"/>
<keyword evidence="6" id="KW-1185">Reference proteome</keyword>
<evidence type="ECO:0000313" key="6">
    <source>
        <dbReference type="Proteomes" id="UP001500016"/>
    </source>
</evidence>
<name>A0ABP5IFD2_9ACTN</name>
<gene>
    <name evidence="5" type="ORF">GCM10009801_67800</name>
</gene>
<keyword evidence="3" id="KW-0443">Lipid metabolism</keyword>
<evidence type="ECO:0000313" key="5">
    <source>
        <dbReference type="EMBL" id="GAA2097455.1"/>
    </source>
</evidence>
<sequence>MTAAALAMAGSLCVPSARAGADEGERPGPAPARLAEPGGPHAVGRSTLHLVDRDRADPWVPDERRELMVSVWYPARKPSGRPAGKPAPYMTAAESRMYLQANEVPLPPETLSRVRTHATVDPPPKGSRAGRPVVLLSPGYGMPRATLTGLAEELASRGYVVAGVGHNHEAEGITFPDGHTTGCAMCDDPDPYAKTGDTRAADMSLVLDALADGAPGWRHPGLADTDRVAMAGHSAGGFSTIPAMLADPRIKAGVNMDGNFRYPNDVPLNRPMLMLGQTGHVPGDPGDPSWDETWGELTGWKRWLSVDGTEHGSFTDNAPLGEQVGLPMQDLDGDRCDALTRAYVTAFADRHLRDRNPPLLNGPSPHYPEVRFHRP</sequence>
<reference evidence="6" key="1">
    <citation type="journal article" date="2019" name="Int. J. Syst. Evol. Microbiol.">
        <title>The Global Catalogue of Microorganisms (GCM) 10K type strain sequencing project: providing services to taxonomists for standard genome sequencing and annotation.</title>
        <authorList>
            <consortium name="The Broad Institute Genomics Platform"/>
            <consortium name="The Broad Institute Genome Sequencing Center for Infectious Disease"/>
            <person name="Wu L."/>
            <person name="Ma J."/>
        </authorList>
    </citation>
    <scope>NUCLEOTIDE SEQUENCE [LARGE SCALE GENOMIC DNA]</scope>
    <source>
        <strain evidence="6">JCM 15478</strain>
    </source>
</reference>
<feature type="region of interest" description="Disordered" evidence="4">
    <location>
        <begin position="18"/>
        <end position="46"/>
    </location>
</feature>
<keyword evidence="1 5" id="KW-0378">Hydrolase</keyword>
<dbReference type="GO" id="GO:0016787">
    <property type="term" value="F:hydrolase activity"/>
    <property type="evidence" value="ECO:0007669"/>
    <property type="project" value="UniProtKB-KW"/>
</dbReference>
<dbReference type="RefSeq" id="WP_344533740.1">
    <property type="nucleotide sequence ID" value="NZ_BAAAPE010000016.1"/>
</dbReference>
<evidence type="ECO:0000256" key="4">
    <source>
        <dbReference type="SAM" id="MobiDB-lite"/>
    </source>
</evidence>
<dbReference type="InterPro" id="IPR029058">
    <property type="entry name" value="AB_hydrolase_fold"/>
</dbReference>
<feature type="region of interest" description="Disordered" evidence="4">
    <location>
        <begin position="353"/>
        <end position="375"/>
    </location>
</feature>
<dbReference type="PANTHER" id="PTHR10272:SF0">
    <property type="entry name" value="PLATELET-ACTIVATING FACTOR ACETYLHYDROLASE"/>
    <property type="match status" value="1"/>
</dbReference>
<evidence type="ECO:0000256" key="3">
    <source>
        <dbReference type="ARBA" id="ARBA00023098"/>
    </source>
</evidence>
<organism evidence="5 6">
    <name type="scientific">Streptomyces albiaxialis</name>
    <dbReference type="NCBI Taxonomy" id="329523"/>
    <lineage>
        <taxon>Bacteria</taxon>
        <taxon>Bacillati</taxon>
        <taxon>Actinomycetota</taxon>
        <taxon>Actinomycetes</taxon>
        <taxon>Kitasatosporales</taxon>
        <taxon>Streptomycetaceae</taxon>
        <taxon>Streptomyces</taxon>
    </lineage>
</organism>
<evidence type="ECO:0000256" key="2">
    <source>
        <dbReference type="ARBA" id="ARBA00022963"/>
    </source>
</evidence>
<dbReference type="PANTHER" id="PTHR10272">
    <property type="entry name" value="PLATELET-ACTIVATING FACTOR ACETYLHYDROLASE"/>
    <property type="match status" value="1"/>
</dbReference>
<dbReference type="Proteomes" id="UP001500016">
    <property type="component" value="Unassembled WGS sequence"/>
</dbReference>